<sequence>MGTCRRFCYKNGTWHPKADYSNCSVITPLLTDLPQFNVYLGTYILSVIALLIGIFILQYFKPLRCVRNSIHSHFMLSILIRAVVWLGSAVVVVYYPEMDRLGNLLVIFRVFILVAVYSWMLVEGIYLFSLLFWTLTAQHFRFYVFFAIGWGIPGVLSTGYAITKLSKKGCPKWDDPTLFEPEGTVVLGSILCMLAINLIITTITIYTLLTNVQRRSTGRRHAGGSAASRTGSNRLVGEVVFNYVRAPKRFGRTVNQPGSKDACPVSKTVTEDEAQSEDRFNRVSGVDWSSDDRPARSTLSSGTVQPRHELLEFLKKHGLGSSAKASRSTTWKKNSLEPWKALKAILVLMPILGYPQLIFLRPYFQNFEMIFEYINAIIIGTQGFWVSVIYCFWNSEVQRLMGLRWRQWRRNSRMSKYLQAHKKLSQSQPGEDKLATTTPSATPKKCEALCTVE</sequence>
<dbReference type="STRING" id="147828.A0A4S2LVD3"/>
<keyword evidence="4 6" id="KW-0472">Membrane</keyword>
<dbReference type="AlphaFoldDB" id="A0A4S2LVD3"/>
<evidence type="ECO:0000256" key="1">
    <source>
        <dbReference type="ARBA" id="ARBA00004141"/>
    </source>
</evidence>
<feature type="transmembrane region" description="Helical" evidence="6">
    <location>
        <begin position="142"/>
        <end position="163"/>
    </location>
</feature>
<feature type="transmembrane region" description="Helical" evidence="6">
    <location>
        <begin position="183"/>
        <end position="209"/>
    </location>
</feature>
<feature type="region of interest" description="Disordered" evidence="5">
    <location>
        <begin position="254"/>
        <end position="278"/>
    </location>
</feature>
<organism evidence="8 9">
    <name type="scientific">Opisthorchis felineus</name>
    <dbReference type="NCBI Taxonomy" id="147828"/>
    <lineage>
        <taxon>Eukaryota</taxon>
        <taxon>Metazoa</taxon>
        <taxon>Spiralia</taxon>
        <taxon>Lophotrochozoa</taxon>
        <taxon>Platyhelminthes</taxon>
        <taxon>Trematoda</taxon>
        <taxon>Digenea</taxon>
        <taxon>Opisthorchiida</taxon>
        <taxon>Opisthorchiata</taxon>
        <taxon>Opisthorchiidae</taxon>
        <taxon>Opisthorchis</taxon>
    </lineage>
</organism>
<keyword evidence="2 6" id="KW-0812">Transmembrane</keyword>
<feature type="transmembrane region" description="Helical" evidence="6">
    <location>
        <begin position="341"/>
        <end position="364"/>
    </location>
</feature>
<comment type="caution">
    <text evidence="8">The sequence shown here is derived from an EMBL/GenBank/DDBJ whole genome shotgun (WGS) entry which is preliminary data.</text>
</comment>
<dbReference type="Proteomes" id="UP000308267">
    <property type="component" value="Unassembled WGS sequence"/>
</dbReference>
<dbReference type="OrthoDB" id="6022368at2759"/>
<evidence type="ECO:0000256" key="3">
    <source>
        <dbReference type="ARBA" id="ARBA00022989"/>
    </source>
</evidence>
<evidence type="ECO:0000256" key="5">
    <source>
        <dbReference type="SAM" id="MobiDB-lite"/>
    </source>
</evidence>
<feature type="transmembrane region" description="Helical" evidence="6">
    <location>
        <begin position="107"/>
        <end position="135"/>
    </location>
</feature>
<protein>
    <recommendedName>
        <fullName evidence="7">G-protein coupled receptors family 2 profile 2 domain-containing protein</fullName>
    </recommendedName>
</protein>
<keyword evidence="3 6" id="KW-1133">Transmembrane helix</keyword>
<dbReference type="InterPro" id="IPR050332">
    <property type="entry name" value="GPCR_2"/>
</dbReference>
<dbReference type="EMBL" id="SJOL01006546">
    <property type="protein sequence ID" value="TGZ65037.1"/>
    <property type="molecule type" value="Genomic_DNA"/>
</dbReference>
<feature type="region of interest" description="Disordered" evidence="5">
    <location>
        <begin position="284"/>
        <end position="303"/>
    </location>
</feature>
<feature type="domain" description="G-protein coupled receptors family 2 profile 2" evidence="7">
    <location>
        <begin position="35"/>
        <end position="394"/>
    </location>
</feature>
<dbReference type="GO" id="GO:0007166">
    <property type="term" value="P:cell surface receptor signaling pathway"/>
    <property type="evidence" value="ECO:0007669"/>
    <property type="project" value="InterPro"/>
</dbReference>
<keyword evidence="9" id="KW-1185">Reference proteome</keyword>
<dbReference type="PANTHER" id="PTHR45620">
    <property type="entry name" value="PDF RECEPTOR-LIKE PROTEIN-RELATED"/>
    <property type="match status" value="1"/>
</dbReference>
<feature type="transmembrane region" description="Helical" evidence="6">
    <location>
        <begin position="38"/>
        <end position="60"/>
    </location>
</feature>
<dbReference type="Pfam" id="PF00002">
    <property type="entry name" value="7tm_2"/>
    <property type="match status" value="1"/>
</dbReference>
<evidence type="ECO:0000313" key="9">
    <source>
        <dbReference type="Proteomes" id="UP000308267"/>
    </source>
</evidence>
<feature type="transmembrane region" description="Helical" evidence="6">
    <location>
        <begin position="370"/>
        <end position="393"/>
    </location>
</feature>
<dbReference type="GO" id="GO:0005886">
    <property type="term" value="C:plasma membrane"/>
    <property type="evidence" value="ECO:0007669"/>
    <property type="project" value="TreeGrafter"/>
</dbReference>
<dbReference type="GO" id="GO:0008528">
    <property type="term" value="F:G protein-coupled peptide receptor activity"/>
    <property type="evidence" value="ECO:0007669"/>
    <property type="project" value="TreeGrafter"/>
</dbReference>
<dbReference type="InterPro" id="IPR017981">
    <property type="entry name" value="GPCR_2-like_7TM"/>
</dbReference>
<evidence type="ECO:0000256" key="2">
    <source>
        <dbReference type="ARBA" id="ARBA00022692"/>
    </source>
</evidence>
<dbReference type="Gene3D" id="1.20.1070.10">
    <property type="entry name" value="Rhodopsin 7-helix transmembrane proteins"/>
    <property type="match status" value="2"/>
</dbReference>
<feature type="transmembrane region" description="Helical" evidence="6">
    <location>
        <begin position="72"/>
        <end position="95"/>
    </location>
</feature>
<evidence type="ECO:0000259" key="7">
    <source>
        <dbReference type="PROSITE" id="PS50261"/>
    </source>
</evidence>
<evidence type="ECO:0000256" key="6">
    <source>
        <dbReference type="SAM" id="Phobius"/>
    </source>
</evidence>
<dbReference type="InterPro" id="IPR000832">
    <property type="entry name" value="GPCR_2_secretin-like"/>
</dbReference>
<gene>
    <name evidence="8" type="ORF">CRM22_006067</name>
</gene>
<evidence type="ECO:0000256" key="4">
    <source>
        <dbReference type="ARBA" id="ARBA00023136"/>
    </source>
</evidence>
<dbReference type="PROSITE" id="PS50261">
    <property type="entry name" value="G_PROTEIN_RECEP_F2_4"/>
    <property type="match status" value="1"/>
</dbReference>
<name>A0A4S2LVD3_OPIFE</name>
<reference evidence="8 9" key="1">
    <citation type="journal article" date="2019" name="BMC Genomics">
        <title>New insights from Opisthorchis felineus genome: update on genomics of the epidemiologically important liver flukes.</title>
        <authorList>
            <person name="Ershov N.I."/>
            <person name="Mordvinov V.A."/>
            <person name="Prokhortchouk E.B."/>
            <person name="Pakharukova M.Y."/>
            <person name="Gunbin K.V."/>
            <person name="Ustyantsev K."/>
            <person name="Genaev M.A."/>
            <person name="Blinov A.G."/>
            <person name="Mazur A."/>
            <person name="Boulygina E."/>
            <person name="Tsygankova S."/>
            <person name="Khrameeva E."/>
            <person name="Chekanov N."/>
            <person name="Fan G."/>
            <person name="Xiao A."/>
            <person name="Zhang H."/>
            <person name="Xu X."/>
            <person name="Yang H."/>
            <person name="Solovyev V."/>
            <person name="Lee S.M."/>
            <person name="Liu X."/>
            <person name="Afonnikov D.A."/>
            <person name="Skryabin K.G."/>
        </authorList>
    </citation>
    <scope>NUCLEOTIDE SEQUENCE [LARGE SCALE GENOMIC DNA]</scope>
    <source>
        <strain evidence="8">AK-0245</strain>
        <tissue evidence="8">Whole organism</tissue>
    </source>
</reference>
<proteinExistence type="predicted"/>
<evidence type="ECO:0000313" key="8">
    <source>
        <dbReference type="EMBL" id="TGZ65037.1"/>
    </source>
</evidence>
<dbReference type="PRINTS" id="PR00249">
    <property type="entry name" value="GPCRSECRETIN"/>
</dbReference>
<comment type="subcellular location">
    <subcellularLocation>
        <location evidence="1">Membrane</location>
        <topology evidence="1">Multi-pass membrane protein</topology>
    </subcellularLocation>
</comment>
<dbReference type="GO" id="GO:0007188">
    <property type="term" value="P:adenylate cyclase-modulating G protein-coupled receptor signaling pathway"/>
    <property type="evidence" value="ECO:0007669"/>
    <property type="project" value="TreeGrafter"/>
</dbReference>
<accession>A0A4S2LVD3</accession>